<evidence type="ECO:0000256" key="2">
    <source>
        <dbReference type="ARBA" id="ARBA00022692"/>
    </source>
</evidence>
<feature type="transmembrane region" description="Helical" evidence="5">
    <location>
        <begin position="121"/>
        <end position="144"/>
    </location>
</feature>
<dbReference type="InterPro" id="IPR036640">
    <property type="entry name" value="ABC1_TM_sf"/>
</dbReference>
<evidence type="ECO:0000256" key="5">
    <source>
        <dbReference type="SAM" id="Phobius"/>
    </source>
</evidence>
<dbReference type="Gene3D" id="1.20.1560.10">
    <property type="entry name" value="ABC transporter type 1, transmembrane domain"/>
    <property type="match status" value="1"/>
</dbReference>
<dbReference type="InterPro" id="IPR027417">
    <property type="entry name" value="P-loop_NTPase"/>
</dbReference>
<keyword evidence="4 5" id="KW-0472">Membrane</keyword>
<accession>A0A9X3ZHU3</accession>
<protein>
    <submittedName>
        <fullName evidence="7">ABC transporter ATP-binding protein</fullName>
    </submittedName>
</protein>
<evidence type="ECO:0000256" key="1">
    <source>
        <dbReference type="ARBA" id="ARBA00004651"/>
    </source>
</evidence>
<sequence>MSIPVLWTGRRLLQLAGLASIGVVQAASALTVAFAGSRLLTGAGQPDLRPALLAAVIGGTTLLILGRILQRRYAEAFALGYVTELRTALISHILRIPADARQMRSGLVMTRVVNDLSAIKLWLASGLVAMVVAGAMLATIIALLTQFEPALAVLFALAFGLWVIPVIFCLRPLNKRIRESRRRRGRIAARAGSILNGRLTLLGFGRHGPVVRGIEKRSLRLNKALVGRATFSGLMRSSGDLIFPSVVVFASGLVFSLPGRSMDAVSLGVLAMTTGLLATHLSSVALGLEYRLAHRVAMERLKTVLGLPTIELDQGENLEPLPDEPCLRLDKMPVGPLDRPVSFTALPGERLALTGLSEAEALDLVLKISRLKPKGGGGLFLFGNESASIRPRTWLRNIASVSPGFPLVKGSVASNVALGAPSDVDGEEVQRVLSAFGITACEAAREVREDGRLFDLPAHCVRAARAVLRRSKLVLIADADLAGDVEVFESLLLELAKRDVTVVLAGDPPLDLVQRFHRIDLTPRLSRVA</sequence>
<dbReference type="PROSITE" id="PS50929">
    <property type="entry name" value="ABC_TM1F"/>
    <property type="match status" value="1"/>
</dbReference>
<organism evidence="7 8">
    <name type="scientific">Hoeflea prorocentri</name>
    <dbReference type="NCBI Taxonomy" id="1922333"/>
    <lineage>
        <taxon>Bacteria</taxon>
        <taxon>Pseudomonadati</taxon>
        <taxon>Pseudomonadota</taxon>
        <taxon>Alphaproteobacteria</taxon>
        <taxon>Hyphomicrobiales</taxon>
        <taxon>Rhizobiaceae</taxon>
        <taxon>Hoeflea</taxon>
    </lineage>
</organism>
<dbReference type="EMBL" id="JAPJZI010000001">
    <property type="protein sequence ID" value="MDA5398996.1"/>
    <property type="molecule type" value="Genomic_DNA"/>
</dbReference>
<evidence type="ECO:0000259" key="6">
    <source>
        <dbReference type="PROSITE" id="PS50929"/>
    </source>
</evidence>
<keyword evidence="3 5" id="KW-1133">Transmembrane helix</keyword>
<dbReference type="SUPFAM" id="SSF90123">
    <property type="entry name" value="ABC transporter transmembrane region"/>
    <property type="match status" value="1"/>
</dbReference>
<feature type="domain" description="ABC transmembrane type-1" evidence="6">
    <location>
        <begin position="22"/>
        <end position="250"/>
    </location>
</feature>
<gene>
    <name evidence="7" type="ORF">OQ273_10470</name>
</gene>
<feature type="transmembrane region" description="Helical" evidence="5">
    <location>
        <begin position="51"/>
        <end position="69"/>
    </location>
</feature>
<evidence type="ECO:0000313" key="7">
    <source>
        <dbReference type="EMBL" id="MDA5398996.1"/>
    </source>
</evidence>
<dbReference type="PANTHER" id="PTHR24221:SF654">
    <property type="entry name" value="ATP-BINDING CASSETTE SUB-FAMILY B MEMBER 6"/>
    <property type="match status" value="1"/>
</dbReference>
<keyword evidence="2 5" id="KW-0812">Transmembrane</keyword>
<keyword evidence="8" id="KW-1185">Reference proteome</keyword>
<proteinExistence type="predicted"/>
<dbReference type="RefSeq" id="WP_267990444.1">
    <property type="nucleotide sequence ID" value="NZ_JAPJZI010000001.1"/>
</dbReference>
<evidence type="ECO:0000256" key="3">
    <source>
        <dbReference type="ARBA" id="ARBA00022989"/>
    </source>
</evidence>
<feature type="transmembrane region" description="Helical" evidence="5">
    <location>
        <begin position="150"/>
        <end position="173"/>
    </location>
</feature>
<keyword evidence="7" id="KW-0547">Nucleotide-binding</keyword>
<dbReference type="GO" id="GO:0005886">
    <property type="term" value="C:plasma membrane"/>
    <property type="evidence" value="ECO:0007669"/>
    <property type="project" value="UniProtKB-SubCell"/>
</dbReference>
<dbReference type="GO" id="GO:0034040">
    <property type="term" value="F:ATPase-coupled lipid transmembrane transporter activity"/>
    <property type="evidence" value="ECO:0007669"/>
    <property type="project" value="TreeGrafter"/>
</dbReference>
<evidence type="ECO:0000313" key="8">
    <source>
        <dbReference type="Proteomes" id="UP001151234"/>
    </source>
</evidence>
<dbReference type="SUPFAM" id="SSF52540">
    <property type="entry name" value="P-loop containing nucleoside triphosphate hydrolases"/>
    <property type="match status" value="1"/>
</dbReference>
<evidence type="ECO:0000256" key="4">
    <source>
        <dbReference type="ARBA" id="ARBA00023136"/>
    </source>
</evidence>
<dbReference type="Proteomes" id="UP001151234">
    <property type="component" value="Unassembled WGS sequence"/>
</dbReference>
<dbReference type="Pfam" id="PF00664">
    <property type="entry name" value="ABC_membrane"/>
    <property type="match status" value="1"/>
</dbReference>
<keyword evidence="7" id="KW-0067">ATP-binding</keyword>
<dbReference type="PANTHER" id="PTHR24221">
    <property type="entry name" value="ATP-BINDING CASSETTE SUB-FAMILY B"/>
    <property type="match status" value="1"/>
</dbReference>
<dbReference type="GO" id="GO:0005524">
    <property type="term" value="F:ATP binding"/>
    <property type="evidence" value="ECO:0007669"/>
    <property type="project" value="UniProtKB-KW"/>
</dbReference>
<dbReference type="GO" id="GO:0140359">
    <property type="term" value="F:ABC-type transporter activity"/>
    <property type="evidence" value="ECO:0007669"/>
    <property type="project" value="InterPro"/>
</dbReference>
<feature type="transmembrane region" description="Helical" evidence="5">
    <location>
        <begin position="264"/>
        <end position="288"/>
    </location>
</feature>
<dbReference type="InterPro" id="IPR011527">
    <property type="entry name" value="ABC1_TM_dom"/>
</dbReference>
<name>A0A9X3ZHU3_9HYPH</name>
<dbReference type="AlphaFoldDB" id="A0A9X3ZHU3"/>
<reference evidence="7" key="1">
    <citation type="submission" date="2022-11" db="EMBL/GenBank/DDBJ databases">
        <title>Draft genome sequence of Hoeflea poritis E7-10 and Hoeflea prorocentri PM5-8, separated from scleractinian coral Porites lutea and marine dinoflagellate.</title>
        <authorList>
            <person name="Zhang G."/>
            <person name="Wei Q."/>
            <person name="Cai L."/>
        </authorList>
    </citation>
    <scope>NUCLEOTIDE SEQUENCE</scope>
    <source>
        <strain evidence="7">PM5-8</strain>
    </source>
</reference>
<comment type="subcellular location">
    <subcellularLocation>
        <location evidence="1">Cell membrane</location>
        <topology evidence="1">Multi-pass membrane protein</topology>
    </subcellularLocation>
</comment>
<dbReference type="InterPro" id="IPR039421">
    <property type="entry name" value="Type_1_exporter"/>
</dbReference>
<feature type="transmembrane region" description="Helical" evidence="5">
    <location>
        <begin position="241"/>
        <end position="258"/>
    </location>
</feature>
<dbReference type="Gene3D" id="3.40.50.300">
    <property type="entry name" value="P-loop containing nucleotide triphosphate hydrolases"/>
    <property type="match status" value="1"/>
</dbReference>
<comment type="caution">
    <text evidence="7">The sequence shown here is derived from an EMBL/GenBank/DDBJ whole genome shotgun (WGS) entry which is preliminary data.</text>
</comment>